<dbReference type="OrthoDB" id="5350595at2759"/>
<dbReference type="EMBL" id="VXIT01000003">
    <property type="protein sequence ID" value="KAA6413632.1"/>
    <property type="molecule type" value="Genomic_DNA"/>
</dbReference>
<feature type="region of interest" description="Disordered" evidence="1">
    <location>
        <begin position="58"/>
        <end position="77"/>
    </location>
</feature>
<dbReference type="PANTHER" id="PTHR21705:SF11">
    <property type="entry name" value="FHIP FAMILY PROTEIN CG3558"/>
    <property type="match status" value="1"/>
</dbReference>
<organism evidence="2 3">
    <name type="scientific">Lasallia pustulata</name>
    <dbReference type="NCBI Taxonomy" id="136370"/>
    <lineage>
        <taxon>Eukaryota</taxon>
        <taxon>Fungi</taxon>
        <taxon>Dikarya</taxon>
        <taxon>Ascomycota</taxon>
        <taxon>Pezizomycotina</taxon>
        <taxon>Lecanoromycetes</taxon>
        <taxon>OSLEUM clade</taxon>
        <taxon>Umbilicariomycetidae</taxon>
        <taxon>Umbilicariales</taxon>
        <taxon>Umbilicariaceae</taxon>
        <taxon>Lasallia</taxon>
    </lineage>
</organism>
<dbReference type="InterPro" id="IPR019384">
    <property type="entry name" value="FHIP"/>
</dbReference>
<reference evidence="2 3" key="1">
    <citation type="submission" date="2019-09" db="EMBL/GenBank/DDBJ databases">
        <title>The hologenome of the rock-dwelling lichen Lasallia pustulata.</title>
        <authorList>
            <person name="Greshake Tzovaras B."/>
            <person name="Segers F."/>
            <person name="Bicker A."/>
            <person name="Dal Grande F."/>
            <person name="Otte J."/>
            <person name="Hankeln T."/>
            <person name="Schmitt I."/>
            <person name="Ebersberger I."/>
        </authorList>
    </citation>
    <scope>NUCLEOTIDE SEQUENCE [LARGE SCALE GENOMIC DNA]</scope>
    <source>
        <strain evidence="2">A1-1</strain>
    </source>
</reference>
<feature type="compositionally biased region" description="Low complexity" evidence="1">
    <location>
        <begin position="234"/>
        <end position="248"/>
    </location>
</feature>
<protein>
    <submittedName>
        <fullName evidence="2">Uncharacterized protein</fullName>
    </submittedName>
</protein>
<evidence type="ECO:0000313" key="3">
    <source>
        <dbReference type="Proteomes" id="UP000324767"/>
    </source>
</evidence>
<feature type="compositionally biased region" description="Low complexity" evidence="1">
    <location>
        <begin position="182"/>
        <end position="196"/>
    </location>
</feature>
<dbReference type="PANTHER" id="PTHR21705">
    <property type="entry name" value="RAI16 PROTEIN-RELATED"/>
    <property type="match status" value="1"/>
</dbReference>
<evidence type="ECO:0000256" key="1">
    <source>
        <dbReference type="SAM" id="MobiDB-lite"/>
    </source>
</evidence>
<dbReference type="AlphaFoldDB" id="A0A5M8PXF5"/>
<proteinExistence type="predicted"/>
<sequence length="336" mass="37120">MPQSPLLTAMLSLLGSFFPNSVEVNLSLTQSIVDLASCGYTRLEGWLLMDPSKYEYPAHSTTEREESNGDPSDSRADLQDHETAQLHALHMARREPNWRTENASPTLAALEKLVRQVDTYRQEVQGFDSYLAERKHLFRVREEFDDALSNSPTLARRSEVSKSSSPTRARSIPQLGSISEQLLSETNSRNLSRSSSPRGRQQNLSSTSTLVGRLSHLHMTPSSSPSRGTPRAYSPSSLRGESLSSSRPKNGSMASLDVLHRKIRVARDPAAIRLEKAPSSGASSVRSDAVEHEAPDVTEVSLSHLLTNVIILQEFILELAALVQVRASLFGEVRYL</sequence>
<evidence type="ECO:0000313" key="2">
    <source>
        <dbReference type="EMBL" id="KAA6413632.1"/>
    </source>
</evidence>
<name>A0A5M8PXF5_9LECA</name>
<feature type="compositionally biased region" description="Basic and acidic residues" evidence="1">
    <location>
        <begin position="61"/>
        <end position="77"/>
    </location>
</feature>
<dbReference type="Proteomes" id="UP000324767">
    <property type="component" value="Unassembled WGS sequence"/>
</dbReference>
<accession>A0A5M8PXF5</accession>
<feature type="region of interest" description="Disordered" evidence="1">
    <location>
        <begin position="152"/>
        <end position="256"/>
    </location>
</feature>
<comment type="caution">
    <text evidence="2">The sequence shown here is derived from an EMBL/GenBank/DDBJ whole genome shotgun (WGS) entry which is preliminary data.</text>
</comment>
<feature type="compositionally biased region" description="Polar residues" evidence="1">
    <location>
        <begin position="197"/>
        <end position="210"/>
    </location>
</feature>
<gene>
    <name evidence="2" type="ORF">FRX48_01992</name>
</gene>
<feature type="compositionally biased region" description="Polar residues" evidence="1">
    <location>
        <begin position="161"/>
        <end position="181"/>
    </location>
</feature>